<accession>A0A1G9IFX0</accession>
<dbReference type="NCBIfam" id="TIGR00786">
    <property type="entry name" value="dctM"/>
    <property type="match status" value="1"/>
</dbReference>
<feature type="transmembrane region" description="Helical" evidence="7">
    <location>
        <begin position="84"/>
        <end position="106"/>
    </location>
</feature>
<keyword evidence="7" id="KW-0813">Transport</keyword>
<proteinExistence type="inferred from homology"/>
<dbReference type="InterPro" id="IPR010656">
    <property type="entry name" value="DctM"/>
</dbReference>
<evidence type="ECO:0000256" key="2">
    <source>
        <dbReference type="ARBA" id="ARBA00022475"/>
    </source>
</evidence>
<organism evidence="9 10">
    <name type="scientific">Modicisalibacter muralis</name>
    <dbReference type="NCBI Taxonomy" id="119000"/>
    <lineage>
        <taxon>Bacteria</taxon>
        <taxon>Pseudomonadati</taxon>
        <taxon>Pseudomonadota</taxon>
        <taxon>Gammaproteobacteria</taxon>
        <taxon>Oceanospirillales</taxon>
        <taxon>Halomonadaceae</taxon>
        <taxon>Modicisalibacter</taxon>
    </lineage>
</organism>
<dbReference type="EMBL" id="FNGI01000002">
    <property type="protein sequence ID" value="SDL24151.1"/>
    <property type="molecule type" value="Genomic_DNA"/>
</dbReference>
<feature type="transmembrane region" description="Helical" evidence="7">
    <location>
        <begin position="392"/>
        <end position="413"/>
    </location>
</feature>
<feature type="transmembrane region" description="Helical" evidence="7">
    <location>
        <begin position="313"/>
        <end position="343"/>
    </location>
</feature>
<comment type="subunit">
    <text evidence="7">The complex comprises the extracytoplasmic solute receptor protein and the two transmembrane proteins.</text>
</comment>
<keyword evidence="4 7" id="KW-0812">Transmembrane</keyword>
<keyword evidence="5 7" id="KW-1133">Transmembrane helix</keyword>
<dbReference type="Proteomes" id="UP000198654">
    <property type="component" value="Unassembled WGS sequence"/>
</dbReference>
<feature type="transmembrane region" description="Helical" evidence="7">
    <location>
        <begin position="212"/>
        <end position="234"/>
    </location>
</feature>
<dbReference type="Pfam" id="PF06808">
    <property type="entry name" value="DctM"/>
    <property type="match status" value="1"/>
</dbReference>
<feature type="domain" description="TRAP C4-dicarboxylate transport system permease DctM subunit" evidence="8">
    <location>
        <begin position="8"/>
        <end position="416"/>
    </location>
</feature>
<dbReference type="InterPro" id="IPR004681">
    <property type="entry name" value="TRAP_DctM"/>
</dbReference>
<comment type="subcellular location">
    <subcellularLocation>
        <location evidence="1 7">Cell inner membrane</location>
        <topology evidence="1 7">Multi-pass membrane protein</topology>
    </subcellularLocation>
</comment>
<feature type="transmembrane region" description="Helical" evidence="7">
    <location>
        <begin position="240"/>
        <end position="259"/>
    </location>
</feature>
<evidence type="ECO:0000256" key="3">
    <source>
        <dbReference type="ARBA" id="ARBA00022519"/>
    </source>
</evidence>
<feature type="transmembrane region" description="Helical" evidence="7">
    <location>
        <begin position="137"/>
        <end position="160"/>
    </location>
</feature>
<keyword evidence="6 7" id="KW-0472">Membrane</keyword>
<keyword evidence="10" id="KW-1185">Reference proteome</keyword>
<evidence type="ECO:0000256" key="7">
    <source>
        <dbReference type="RuleBase" id="RU369079"/>
    </source>
</evidence>
<gene>
    <name evidence="9" type="ORF">SAMN05661010_01180</name>
</gene>
<dbReference type="STRING" id="119000.SAMN05661010_01180"/>
<reference evidence="9 10" key="1">
    <citation type="submission" date="2016-10" db="EMBL/GenBank/DDBJ databases">
        <authorList>
            <person name="de Groot N.N."/>
        </authorList>
    </citation>
    <scope>NUCLEOTIDE SEQUENCE [LARGE SCALE GENOMIC DNA]</scope>
    <source>
        <strain evidence="9 10">DSM 14789</strain>
    </source>
</reference>
<evidence type="ECO:0000256" key="6">
    <source>
        <dbReference type="ARBA" id="ARBA00023136"/>
    </source>
</evidence>
<dbReference type="GO" id="GO:0022857">
    <property type="term" value="F:transmembrane transporter activity"/>
    <property type="evidence" value="ECO:0007669"/>
    <property type="project" value="UniProtKB-UniRule"/>
</dbReference>
<evidence type="ECO:0000313" key="10">
    <source>
        <dbReference type="Proteomes" id="UP000198654"/>
    </source>
</evidence>
<name>A0A1G9IFX0_9GAMM</name>
<dbReference type="PIRSF" id="PIRSF006066">
    <property type="entry name" value="HI0050"/>
    <property type="match status" value="1"/>
</dbReference>
<protein>
    <recommendedName>
        <fullName evidence="7">TRAP transporter large permease protein</fullName>
    </recommendedName>
</protein>
<feature type="transmembrane region" description="Helical" evidence="7">
    <location>
        <begin position="39"/>
        <end position="63"/>
    </location>
</feature>
<feature type="transmembrane region" description="Helical" evidence="7">
    <location>
        <begin position="166"/>
        <end position="191"/>
    </location>
</feature>
<feature type="transmembrane region" description="Helical" evidence="7">
    <location>
        <begin position="271"/>
        <end position="293"/>
    </location>
</feature>
<dbReference type="OrthoDB" id="9796052at2"/>
<evidence type="ECO:0000313" key="9">
    <source>
        <dbReference type="EMBL" id="SDL24151.1"/>
    </source>
</evidence>
<evidence type="ECO:0000256" key="4">
    <source>
        <dbReference type="ARBA" id="ARBA00022692"/>
    </source>
</evidence>
<dbReference type="RefSeq" id="WP_089726466.1">
    <property type="nucleotide sequence ID" value="NZ_FNGI01000002.1"/>
</dbReference>
<keyword evidence="3 7" id="KW-0997">Cell inner membrane</keyword>
<keyword evidence="2" id="KW-1003">Cell membrane</keyword>
<comment type="similarity">
    <text evidence="7">Belongs to the TRAP transporter large permease family.</text>
</comment>
<feature type="transmembrane region" description="Helical" evidence="7">
    <location>
        <begin position="355"/>
        <end position="372"/>
    </location>
</feature>
<sequence length="426" mass="44630">MAATVLFSVFAGLLFFGAPIVVALGVASMAVYVLSGDDISSLIELAFSAINSFPLMALPSFILAGALMGDAGIARRLIYIAEELAGPAAGGLGAAAVMACMFFGAISGSGPATTAAVGMLVIPAMIERGYGRSYPAAITATAGGLGVVIPPSMPLVIYGVTANESISALFMAGVIPGIMLGVGLMVANYITAKRNGYQTEGNRYDMKKVVRVLKDGFWSLMAPVVILGGIYSGLFTPTEAAVVSIFYALFVGVFIHKGSSLRGINEAFENTTWLTGRVLIIMFTATAFGRILVENHIPDMIAQGILEITDSLWLVWVLVIGFLLIVGMFMEILATIMIVTPVLLPVMVALGVDPVHFGIVLVVSLGIGFSTPPLGENMFISSSIANVPIERIAVRALPLVGSMVVIALLLAFFPQITLWLPSLLGF</sequence>
<comment type="caution">
    <text evidence="7">Lacks conserved residue(s) required for the propagation of feature annotation.</text>
</comment>
<dbReference type="AlphaFoldDB" id="A0A1G9IFX0"/>
<dbReference type="GO" id="GO:0005886">
    <property type="term" value="C:plasma membrane"/>
    <property type="evidence" value="ECO:0007669"/>
    <property type="project" value="UniProtKB-SubCell"/>
</dbReference>
<evidence type="ECO:0000259" key="8">
    <source>
        <dbReference type="Pfam" id="PF06808"/>
    </source>
</evidence>
<dbReference type="PANTHER" id="PTHR33362:SF5">
    <property type="entry name" value="C4-DICARBOXYLATE TRAP TRANSPORTER LARGE PERMEASE PROTEIN DCTM"/>
    <property type="match status" value="1"/>
</dbReference>
<comment type="function">
    <text evidence="7">Part of the tripartite ATP-independent periplasmic (TRAP) transport system.</text>
</comment>
<evidence type="ECO:0000256" key="1">
    <source>
        <dbReference type="ARBA" id="ARBA00004429"/>
    </source>
</evidence>
<dbReference type="PANTHER" id="PTHR33362">
    <property type="entry name" value="SIALIC ACID TRAP TRANSPORTER PERMEASE PROTEIN SIAT-RELATED"/>
    <property type="match status" value="1"/>
</dbReference>
<evidence type="ECO:0000256" key="5">
    <source>
        <dbReference type="ARBA" id="ARBA00022989"/>
    </source>
</evidence>